<dbReference type="SUPFAM" id="SSF55331">
    <property type="entry name" value="Tautomerase/MIF"/>
    <property type="match status" value="1"/>
</dbReference>
<dbReference type="EMBL" id="CP015243">
    <property type="protein sequence ID" value="ANF59107.1"/>
    <property type="molecule type" value="Genomic_DNA"/>
</dbReference>
<dbReference type="AlphaFoldDB" id="A0A172YIR9"/>
<dbReference type="STRING" id="376489.A5892_17915"/>
<evidence type="ECO:0008006" key="3">
    <source>
        <dbReference type="Google" id="ProtNLM"/>
    </source>
</evidence>
<dbReference type="Gene3D" id="3.30.429.10">
    <property type="entry name" value="Macrophage Migration Inhibitory Factor"/>
    <property type="match status" value="1"/>
</dbReference>
<protein>
    <recommendedName>
        <fullName evidence="3">5-carboxymethyl-2-hydroxymuconate isomerase</fullName>
    </recommendedName>
</protein>
<dbReference type="CDD" id="cd00580">
    <property type="entry name" value="CHMI"/>
    <property type="match status" value="1"/>
</dbReference>
<name>A0A172YIR9_9GAMM</name>
<dbReference type="InterPro" id="IPR004220">
    <property type="entry name" value="5-COMe_2-OHmuconate_Isoase"/>
</dbReference>
<dbReference type="PANTHER" id="PTHR37950:SF1">
    <property type="entry name" value="4-HYDROXYPHENYLACETATE CATABOLISM PROTEIN"/>
    <property type="match status" value="1"/>
</dbReference>
<dbReference type="KEGG" id="haa:A5892_17915"/>
<gene>
    <name evidence="1" type="ORF">A5892_17915</name>
</gene>
<dbReference type="RefSeq" id="WP_064123949.1">
    <property type="nucleotide sequence ID" value="NZ_CP015243.1"/>
</dbReference>
<reference evidence="1 2" key="1">
    <citation type="submission" date="2016-04" db="EMBL/GenBank/DDBJ databases">
        <title>Complete Genome Sequence of Halotalea alkalilenta IHB B 13600.</title>
        <authorList>
            <person name="Swarnkar M.K."/>
            <person name="Sharma A."/>
            <person name="Kaushal K."/>
            <person name="Soni R."/>
            <person name="Rana S."/>
            <person name="Singh A.K."/>
            <person name="Gulati A."/>
        </authorList>
    </citation>
    <scope>NUCLEOTIDE SEQUENCE [LARGE SCALE GENOMIC DNA]</scope>
    <source>
        <strain evidence="1 2">IHB B 13600</strain>
    </source>
</reference>
<dbReference type="PANTHER" id="PTHR37950">
    <property type="entry name" value="4-HYDROXYPHENYLACETATE CATABOLISM PROTEIN"/>
    <property type="match status" value="1"/>
</dbReference>
<accession>A0A172YIR9</accession>
<dbReference type="InterPro" id="IPR014347">
    <property type="entry name" value="Tautomerase/MIF_sf"/>
</dbReference>
<sequence>MPHCVIEYSQTQPPRFDPAVLVELAHRAMLGAGLFAPEAIKTRAIGYAEQRLGLEEHDFIHLQLRILDGRSLEQRRALAERMVEALAAKAGSRCSVTCEVIEMERASYAKRLT</sequence>
<organism evidence="1 2">
    <name type="scientific">Halotalea alkalilenta</name>
    <dbReference type="NCBI Taxonomy" id="376489"/>
    <lineage>
        <taxon>Bacteria</taxon>
        <taxon>Pseudomonadati</taxon>
        <taxon>Pseudomonadota</taxon>
        <taxon>Gammaproteobacteria</taxon>
        <taxon>Oceanospirillales</taxon>
        <taxon>Halomonadaceae</taxon>
        <taxon>Halotalea</taxon>
    </lineage>
</organism>
<dbReference type="Proteomes" id="UP000077875">
    <property type="component" value="Chromosome"/>
</dbReference>
<dbReference type="GO" id="GO:0008704">
    <property type="term" value="F:5-carboxymethyl-2-hydroxymuconate delta-isomerase activity"/>
    <property type="evidence" value="ECO:0007669"/>
    <property type="project" value="InterPro"/>
</dbReference>
<evidence type="ECO:0000313" key="1">
    <source>
        <dbReference type="EMBL" id="ANF59107.1"/>
    </source>
</evidence>
<evidence type="ECO:0000313" key="2">
    <source>
        <dbReference type="Proteomes" id="UP000077875"/>
    </source>
</evidence>
<keyword evidence="2" id="KW-1185">Reference proteome</keyword>
<dbReference type="Pfam" id="PF02962">
    <property type="entry name" value="CHMI"/>
    <property type="match status" value="1"/>
</dbReference>
<proteinExistence type="predicted"/>